<dbReference type="PANTHER" id="PTHR21310:SF57">
    <property type="entry name" value="BLR2944 PROTEIN"/>
    <property type="match status" value="1"/>
</dbReference>
<proteinExistence type="predicted"/>
<keyword evidence="2" id="KW-0418">Kinase</keyword>
<dbReference type="InterPro" id="IPR011009">
    <property type="entry name" value="Kinase-like_dom_sf"/>
</dbReference>
<dbReference type="RefSeq" id="WP_199739901.1">
    <property type="nucleotide sequence ID" value="NZ_JACIIY010000009.1"/>
</dbReference>
<accession>A0A562KMQ4</accession>
<reference evidence="2 3" key="1">
    <citation type="journal article" date="2015" name="Stand. Genomic Sci.">
        <title>Genomic Encyclopedia of Bacterial and Archaeal Type Strains, Phase III: the genomes of soil and plant-associated and newly described type strains.</title>
        <authorList>
            <person name="Whitman W.B."/>
            <person name="Woyke T."/>
            <person name="Klenk H.P."/>
            <person name="Zhou Y."/>
            <person name="Lilburn T.G."/>
            <person name="Beck B.J."/>
            <person name="De Vos P."/>
            <person name="Vandamme P."/>
            <person name="Eisen J.A."/>
            <person name="Garrity G."/>
            <person name="Hugenholtz P."/>
            <person name="Kyrpides N.C."/>
        </authorList>
    </citation>
    <scope>NUCLEOTIDE SEQUENCE [LARGE SCALE GENOMIC DNA]</scope>
    <source>
        <strain evidence="2 3">CGMCC 1.7748</strain>
    </source>
</reference>
<dbReference type="InterPro" id="IPR041726">
    <property type="entry name" value="ACAD10_11_N"/>
</dbReference>
<dbReference type="EMBL" id="VLKK01000002">
    <property type="protein sequence ID" value="TWH96656.1"/>
    <property type="molecule type" value="Genomic_DNA"/>
</dbReference>
<keyword evidence="2" id="KW-0808">Transferase</keyword>
<keyword evidence="3" id="KW-1185">Reference proteome</keyword>
<dbReference type="InterPro" id="IPR002575">
    <property type="entry name" value="Aminoglycoside_PTrfase"/>
</dbReference>
<protein>
    <submittedName>
        <fullName evidence="2">Aminoglycoside phosphotransferase (APT) family kinase protein</fullName>
    </submittedName>
</protein>
<dbReference type="Gene3D" id="3.30.200.20">
    <property type="entry name" value="Phosphorylase Kinase, domain 1"/>
    <property type="match status" value="1"/>
</dbReference>
<dbReference type="Pfam" id="PF01636">
    <property type="entry name" value="APH"/>
    <property type="match status" value="1"/>
</dbReference>
<feature type="domain" description="Aminoglycoside phosphotransferase" evidence="1">
    <location>
        <begin position="35"/>
        <end position="286"/>
    </location>
</feature>
<evidence type="ECO:0000313" key="2">
    <source>
        <dbReference type="EMBL" id="TWH96656.1"/>
    </source>
</evidence>
<evidence type="ECO:0000313" key="3">
    <source>
        <dbReference type="Proteomes" id="UP000316624"/>
    </source>
</evidence>
<name>A0A562KMQ4_SPHWJ</name>
<gene>
    <name evidence="2" type="ORF">IQ35_00587</name>
</gene>
<organism evidence="2 3">
    <name type="scientific">Sphingobium wenxiniae (strain DSM 21828 / CGMCC 1.7748 / JZ-1)</name>
    <dbReference type="NCBI Taxonomy" id="595605"/>
    <lineage>
        <taxon>Bacteria</taxon>
        <taxon>Pseudomonadati</taxon>
        <taxon>Pseudomonadota</taxon>
        <taxon>Alphaproteobacteria</taxon>
        <taxon>Sphingomonadales</taxon>
        <taxon>Sphingomonadaceae</taxon>
        <taxon>Sphingobium</taxon>
    </lineage>
</organism>
<dbReference type="Gene3D" id="3.90.1200.10">
    <property type="match status" value="1"/>
</dbReference>
<dbReference type="CDD" id="cd05154">
    <property type="entry name" value="ACAD10_11_N-like"/>
    <property type="match status" value="1"/>
</dbReference>
<sequence length="339" mass="36495">MNDEPTDLLAKGDPRLLLLPLARAAVPGCTAVHNARRLTGGANQETWALDAETEAGAVPLILRRARGGTLQRSTGIGLDAEALVIRTAYGNGVPAPEVLHVLSAGDGLGKGFVMRRMAGETIPRKILQGDAFSAIRPRLAGDCGKALAAIHAVPTDGLDRLERFTPLSRVEWLHAHYRATEQVSPVFAYAFAWLRAHAPDAPEKPALVHGDFRNGNLMIAPDGISAVLDWENAHLGDPAEDLGWFCVPSWRFGNLDKPAGGFGTREDLLAGYGAAGGCIPSPDRLRFWEAYGSLYWGVVCARSVDEFRGGADPSVERAMIARRASETELDLLRLIAPRR</sequence>
<dbReference type="GO" id="GO:0016301">
    <property type="term" value="F:kinase activity"/>
    <property type="evidence" value="ECO:0007669"/>
    <property type="project" value="UniProtKB-KW"/>
</dbReference>
<dbReference type="SUPFAM" id="SSF56112">
    <property type="entry name" value="Protein kinase-like (PK-like)"/>
    <property type="match status" value="1"/>
</dbReference>
<comment type="caution">
    <text evidence="2">The sequence shown here is derived from an EMBL/GenBank/DDBJ whole genome shotgun (WGS) entry which is preliminary data.</text>
</comment>
<evidence type="ECO:0000259" key="1">
    <source>
        <dbReference type="Pfam" id="PF01636"/>
    </source>
</evidence>
<dbReference type="PANTHER" id="PTHR21310">
    <property type="entry name" value="AMINOGLYCOSIDE PHOSPHOTRANSFERASE-RELATED-RELATED"/>
    <property type="match status" value="1"/>
</dbReference>
<dbReference type="AlphaFoldDB" id="A0A562KMQ4"/>
<dbReference type="InterPro" id="IPR051678">
    <property type="entry name" value="AGP_Transferase"/>
</dbReference>
<dbReference type="Proteomes" id="UP000316624">
    <property type="component" value="Unassembled WGS sequence"/>
</dbReference>